<proteinExistence type="predicted"/>
<dbReference type="EMBL" id="JAJVDC020000021">
    <property type="protein sequence ID" value="KAL1633526.1"/>
    <property type="molecule type" value="Genomic_DNA"/>
</dbReference>
<organism evidence="2 3">
    <name type="scientific">Neofusicoccum ribis</name>
    <dbReference type="NCBI Taxonomy" id="45134"/>
    <lineage>
        <taxon>Eukaryota</taxon>
        <taxon>Fungi</taxon>
        <taxon>Dikarya</taxon>
        <taxon>Ascomycota</taxon>
        <taxon>Pezizomycotina</taxon>
        <taxon>Dothideomycetes</taxon>
        <taxon>Dothideomycetes incertae sedis</taxon>
        <taxon>Botryosphaeriales</taxon>
        <taxon>Botryosphaeriaceae</taxon>
        <taxon>Neofusicoccum</taxon>
    </lineage>
</organism>
<feature type="region of interest" description="Disordered" evidence="1">
    <location>
        <begin position="114"/>
        <end position="133"/>
    </location>
</feature>
<evidence type="ECO:0000313" key="2">
    <source>
        <dbReference type="EMBL" id="KAL1633526.1"/>
    </source>
</evidence>
<gene>
    <name evidence="2" type="ORF">SLS56_002912</name>
</gene>
<protein>
    <submittedName>
        <fullName evidence="2">Uncharacterized protein</fullName>
    </submittedName>
</protein>
<comment type="caution">
    <text evidence="2">The sequence shown here is derived from an EMBL/GenBank/DDBJ whole genome shotgun (WGS) entry which is preliminary data.</text>
</comment>
<name>A0ABR3T321_9PEZI</name>
<dbReference type="Proteomes" id="UP001521116">
    <property type="component" value="Unassembled WGS sequence"/>
</dbReference>
<accession>A0ABR3T321</accession>
<evidence type="ECO:0000313" key="3">
    <source>
        <dbReference type="Proteomes" id="UP001521116"/>
    </source>
</evidence>
<keyword evidence="3" id="KW-1185">Reference proteome</keyword>
<sequence length="185" mass="20258">MSPPRHRTFEDHRADGICEWCLEYSDDGTVAVAGSANAPDIDTNANAPQYAASSAAAPTDFRGYHGLIQSQGRLVPGRYNLTGQYHHQQIPYTAQNSGLHHLHQVAYPARIDTPSREATPPALHHPGDANHVPIYTEGPETPALLGLGDLVAGPTRDSRRRNSDSLLTSIAEAEVEGQRRLRRRR</sequence>
<evidence type="ECO:0000256" key="1">
    <source>
        <dbReference type="SAM" id="MobiDB-lite"/>
    </source>
</evidence>
<reference evidence="2 3" key="1">
    <citation type="submission" date="2024-02" db="EMBL/GenBank/DDBJ databases">
        <title>De novo assembly and annotation of 12 fungi associated with fruit tree decline syndrome in Ontario, Canada.</title>
        <authorList>
            <person name="Sulman M."/>
            <person name="Ellouze W."/>
            <person name="Ilyukhin E."/>
        </authorList>
    </citation>
    <scope>NUCLEOTIDE SEQUENCE [LARGE SCALE GENOMIC DNA]</scope>
    <source>
        <strain evidence="2 3">M1-105</strain>
    </source>
</reference>